<protein>
    <submittedName>
        <fullName evidence="6">DNA-binding transcriptional regulator, IclR family</fullName>
    </submittedName>
</protein>
<dbReference type="InterPro" id="IPR011042">
    <property type="entry name" value="6-blade_b-propeller_TolB-like"/>
</dbReference>
<dbReference type="Pfam" id="PF08450">
    <property type="entry name" value="SGL"/>
    <property type="match status" value="1"/>
</dbReference>
<dbReference type="PANTHER" id="PTHR30136">
    <property type="entry name" value="HELIX-TURN-HELIX TRANSCRIPTIONAL REGULATOR, ICLR FAMILY"/>
    <property type="match status" value="1"/>
</dbReference>
<evidence type="ECO:0000256" key="2">
    <source>
        <dbReference type="ARBA" id="ARBA00023125"/>
    </source>
</evidence>
<dbReference type="OrthoDB" id="13103at2"/>
<dbReference type="InterPro" id="IPR013658">
    <property type="entry name" value="SGL"/>
</dbReference>
<evidence type="ECO:0000256" key="3">
    <source>
        <dbReference type="ARBA" id="ARBA00023163"/>
    </source>
</evidence>
<dbReference type="PANTHER" id="PTHR30136:SF24">
    <property type="entry name" value="HTH-TYPE TRANSCRIPTIONAL REPRESSOR ALLR"/>
    <property type="match status" value="1"/>
</dbReference>
<dbReference type="Gene3D" id="3.30.450.40">
    <property type="match status" value="1"/>
</dbReference>
<dbReference type="InterPro" id="IPR005471">
    <property type="entry name" value="Tscrpt_reg_IclR_N"/>
</dbReference>
<dbReference type="Pfam" id="PF09339">
    <property type="entry name" value="HTH_IclR"/>
    <property type="match status" value="1"/>
</dbReference>
<keyword evidence="2 6" id="KW-0238">DNA-binding</keyword>
<organism evidence="6 7">
    <name type="scientific">Paracidovorax cattleyae</name>
    <dbReference type="NCBI Taxonomy" id="80868"/>
    <lineage>
        <taxon>Bacteria</taxon>
        <taxon>Pseudomonadati</taxon>
        <taxon>Pseudomonadota</taxon>
        <taxon>Betaproteobacteria</taxon>
        <taxon>Burkholderiales</taxon>
        <taxon>Comamonadaceae</taxon>
        <taxon>Paracidovorax</taxon>
    </lineage>
</organism>
<dbReference type="SUPFAM" id="SSF46785">
    <property type="entry name" value="Winged helix' DNA-binding domain"/>
    <property type="match status" value="1"/>
</dbReference>
<accession>A0A1H0VI71</accession>
<dbReference type="EMBL" id="FNJL01000026">
    <property type="protein sequence ID" value="SDP78207.1"/>
    <property type="molecule type" value="Genomic_DNA"/>
</dbReference>
<dbReference type="FunFam" id="1.10.10.10:FF:000056">
    <property type="entry name" value="IclR family transcriptional regulator"/>
    <property type="match status" value="1"/>
</dbReference>
<dbReference type="InterPro" id="IPR050707">
    <property type="entry name" value="HTH_MetabolicPath_Reg"/>
</dbReference>
<dbReference type="Pfam" id="PF01614">
    <property type="entry name" value="IclR_C"/>
    <property type="match status" value="1"/>
</dbReference>
<dbReference type="Gene3D" id="1.10.10.10">
    <property type="entry name" value="Winged helix-like DNA-binding domain superfamily/Winged helix DNA-binding domain"/>
    <property type="match status" value="1"/>
</dbReference>
<proteinExistence type="predicted"/>
<gene>
    <name evidence="6" type="ORF">SAMN04489708_12647</name>
</gene>
<dbReference type="GO" id="GO:0003700">
    <property type="term" value="F:DNA-binding transcription factor activity"/>
    <property type="evidence" value="ECO:0007669"/>
    <property type="project" value="TreeGrafter"/>
</dbReference>
<dbReference type="GO" id="GO:0045892">
    <property type="term" value="P:negative regulation of DNA-templated transcription"/>
    <property type="evidence" value="ECO:0007669"/>
    <property type="project" value="TreeGrafter"/>
</dbReference>
<dbReference type="InterPro" id="IPR029016">
    <property type="entry name" value="GAF-like_dom_sf"/>
</dbReference>
<dbReference type="Proteomes" id="UP000199317">
    <property type="component" value="Unassembled WGS sequence"/>
</dbReference>
<dbReference type="GO" id="GO:0003677">
    <property type="term" value="F:DNA binding"/>
    <property type="evidence" value="ECO:0007669"/>
    <property type="project" value="UniProtKB-KW"/>
</dbReference>
<evidence type="ECO:0000256" key="1">
    <source>
        <dbReference type="ARBA" id="ARBA00023015"/>
    </source>
</evidence>
<evidence type="ECO:0000313" key="6">
    <source>
        <dbReference type="EMBL" id="SDP78207.1"/>
    </source>
</evidence>
<dbReference type="Gene3D" id="2.120.10.30">
    <property type="entry name" value="TolB, C-terminal domain"/>
    <property type="match status" value="1"/>
</dbReference>
<keyword evidence="1" id="KW-0805">Transcription regulation</keyword>
<evidence type="ECO:0000313" key="7">
    <source>
        <dbReference type="Proteomes" id="UP000199317"/>
    </source>
</evidence>
<evidence type="ECO:0000259" key="4">
    <source>
        <dbReference type="PROSITE" id="PS51077"/>
    </source>
</evidence>
<dbReference type="PROSITE" id="PS51078">
    <property type="entry name" value="ICLR_ED"/>
    <property type="match status" value="1"/>
</dbReference>
<keyword evidence="7" id="KW-1185">Reference proteome</keyword>
<feature type="domain" description="HTH iclR-type" evidence="4">
    <location>
        <begin position="9"/>
        <end position="71"/>
    </location>
</feature>
<keyword evidence="3" id="KW-0804">Transcription</keyword>
<feature type="domain" description="IclR-ED" evidence="5">
    <location>
        <begin position="72"/>
        <end position="255"/>
    </location>
</feature>
<reference evidence="7" key="1">
    <citation type="submission" date="2016-10" db="EMBL/GenBank/DDBJ databases">
        <authorList>
            <person name="Varghese N."/>
            <person name="Submissions S."/>
        </authorList>
    </citation>
    <scope>NUCLEOTIDE SEQUENCE [LARGE SCALE GENOMIC DNA]</scope>
    <source>
        <strain evidence="7">DSM 17101</strain>
    </source>
</reference>
<dbReference type="AlphaFoldDB" id="A0A1H0VI71"/>
<dbReference type="InterPro" id="IPR014757">
    <property type="entry name" value="Tscrpt_reg_IclR_C"/>
</dbReference>
<dbReference type="SUPFAM" id="SSF55781">
    <property type="entry name" value="GAF domain-like"/>
    <property type="match status" value="1"/>
</dbReference>
<dbReference type="SUPFAM" id="SSF63829">
    <property type="entry name" value="Calcium-dependent phosphotriesterase"/>
    <property type="match status" value="1"/>
</dbReference>
<name>A0A1H0VI71_9BURK</name>
<evidence type="ECO:0000259" key="5">
    <source>
        <dbReference type="PROSITE" id="PS51078"/>
    </source>
</evidence>
<dbReference type="PROSITE" id="PS51077">
    <property type="entry name" value="HTH_ICLR"/>
    <property type="match status" value="1"/>
</dbReference>
<dbReference type="RefSeq" id="WP_092837387.1">
    <property type="nucleotide sequence ID" value="NZ_FNJL01000026.1"/>
</dbReference>
<sequence length="550" mass="57719">MASSSAEGTAALDKALDLLEAVGSASDGLSQAELAQRFGLPRTTAYRLLATLVARGLLRRDPLRKAYCLGMRCFEMARQAYAMPDLAAAAALELRALRDLTGETSYLAALDGREVVSLERCDGAHSERSSSALGQRKPVHCTSQGKAILSVLPESGRDNLLKGLSLKAATPRTITDRRRLQAELRVTAARGYAIDDEEIVPGVRCVGAPIVDGQGEVRGALSVAGPAWRLTPERLELLGPEVAEAARRVGAQLGRTRAPVSDTVARALAGPWAFHGAHPHWCADAGLLYWADSLAPALRAWSPQAAQDAEPREAEAAALPVGTDQALVGCEEPIAGVLVHGPQDVSLVSLRGAVRWRPGAADPEPWPVWPEGTAVRTVCLGASASGDDGVWIAVETAEGGSAVGRLQATGHVEVLWRLAEALQCLRWRAGDGALLATAPDTGAILHMHPGSPGVVRRLVTVPKGSGRVSGLAFDAEGGVWTALRDGWSVMRFLPDGSLDRVAALPVPCPTDVAVGGPDGRTLFVTTARQPVALDMLANAPLSGRLFALPL</sequence>
<dbReference type="InterPro" id="IPR036390">
    <property type="entry name" value="WH_DNA-bd_sf"/>
</dbReference>
<dbReference type="InterPro" id="IPR036388">
    <property type="entry name" value="WH-like_DNA-bd_sf"/>
</dbReference>
<dbReference type="SMART" id="SM00346">
    <property type="entry name" value="HTH_ICLR"/>
    <property type="match status" value="1"/>
</dbReference>